<evidence type="ECO:0000313" key="2">
    <source>
        <dbReference type="Proteomes" id="UP000252458"/>
    </source>
</evidence>
<accession>A0A365QNX4</accession>
<name>A0A365QNX4_9BURK</name>
<dbReference type="Proteomes" id="UP000252458">
    <property type="component" value="Unassembled WGS sequence"/>
</dbReference>
<dbReference type="AlphaFoldDB" id="A0A365QNX4"/>
<dbReference type="PANTHER" id="PTHR36154">
    <property type="entry name" value="DNA-BINDING TRANSCRIPTIONAL ACTIVATOR ALPA"/>
    <property type="match status" value="1"/>
</dbReference>
<protein>
    <recommendedName>
        <fullName evidence="3">AlpA family phage regulatory protein</fullName>
    </recommendedName>
</protein>
<dbReference type="InterPro" id="IPR052931">
    <property type="entry name" value="Prophage_regulatory_activator"/>
</dbReference>
<proteinExistence type="predicted"/>
<dbReference type="Pfam" id="PF05930">
    <property type="entry name" value="Phage_AlpA"/>
    <property type="match status" value="1"/>
</dbReference>
<sequence length="114" mass="13050">MIFYSKLCCCCARPRFLRLAALNHRRDERHMESGKMMNMTTNSPPTRALTIKVVADRIGRSRASIYEMMDKKSPRYDAAFPTPFKIGVKTLFVEAEIEQYLKAKIAESRGSLSV</sequence>
<gene>
    <name evidence="1" type="ORF">DPV79_27200</name>
</gene>
<dbReference type="InterPro" id="IPR010260">
    <property type="entry name" value="AlpA"/>
</dbReference>
<dbReference type="EMBL" id="QMFZ01000027">
    <property type="protein sequence ID" value="RBB35708.1"/>
    <property type="molecule type" value="Genomic_DNA"/>
</dbReference>
<keyword evidence="2" id="KW-1185">Reference proteome</keyword>
<evidence type="ECO:0000313" key="1">
    <source>
        <dbReference type="EMBL" id="RBB35708.1"/>
    </source>
</evidence>
<dbReference type="PANTHER" id="PTHR36154:SF1">
    <property type="entry name" value="DNA-BINDING TRANSCRIPTIONAL ACTIVATOR ALPA"/>
    <property type="match status" value="1"/>
</dbReference>
<reference evidence="1 2" key="1">
    <citation type="submission" date="2018-06" db="EMBL/GenBank/DDBJ databases">
        <title>Draft genome sequence of Burkholderia reimsis strain BE51 isolated from a French agricultural soil.</title>
        <authorList>
            <person name="Esmaeel Q."/>
        </authorList>
    </citation>
    <scope>NUCLEOTIDE SEQUENCE [LARGE SCALE GENOMIC DNA]</scope>
    <source>
        <strain evidence="1 2">BE51</strain>
    </source>
</reference>
<organism evidence="1 2">
    <name type="scientific">Burkholderia reimsis</name>
    <dbReference type="NCBI Taxonomy" id="2234132"/>
    <lineage>
        <taxon>Bacteria</taxon>
        <taxon>Pseudomonadati</taxon>
        <taxon>Pseudomonadota</taxon>
        <taxon>Betaproteobacteria</taxon>
        <taxon>Burkholderiales</taxon>
        <taxon>Burkholderiaceae</taxon>
        <taxon>Burkholderia</taxon>
    </lineage>
</organism>
<comment type="caution">
    <text evidence="1">The sequence shown here is derived from an EMBL/GenBank/DDBJ whole genome shotgun (WGS) entry which is preliminary data.</text>
</comment>
<evidence type="ECO:0008006" key="3">
    <source>
        <dbReference type="Google" id="ProtNLM"/>
    </source>
</evidence>